<feature type="domain" description="Pyrroline-5-carboxylate reductase dimerisation" evidence="14">
    <location>
        <begin position="163"/>
        <end position="267"/>
    </location>
</feature>
<dbReference type="NCBIfam" id="TIGR00112">
    <property type="entry name" value="proC"/>
    <property type="match status" value="1"/>
</dbReference>
<comment type="catalytic activity">
    <reaction evidence="9">
        <text>L-proline + NAD(+) = (S)-1-pyrroline-5-carboxylate + NADH + 2 H(+)</text>
        <dbReference type="Rhea" id="RHEA:14105"/>
        <dbReference type="ChEBI" id="CHEBI:15378"/>
        <dbReference type="ChEBI" id="CHEBI:17388"/>
        <dbReference type="ChEBI" id="CHEBI:57540"/>
        <dbReference type="ChEBI" id="CHEBI:57945"/>
        <dbReference type="ChEBI" id="CHEBI:60039"/>
        <dbReference type="EC" id="1.5.1.2"/>
    </reaction>
</comment>
<dbReference type="UniPathway" id="UPA00098">
    <property type="reaction ID" value="UER00361"/>
</dbReference>
<dbReference type="InterPro" id="IPR029036">
    <property type="entry name" value="P5CR_dimer"/>
</dbReference>
<dbReference type="GO" id="GO:0004735">
    <property type="term" value="F:pyrroline-5-carboxylate reductase activity"/>
    <property type="evidence" value="ECO:0007669"/>
    <property type="project" value="UniProtKB-UniRule"/>
</dbReference>
<dbReference type="Gene3D" id="1.10.3730.10">
    <property type="entry name" value="ProC C-terminal domain-like"/>
    <property type="match status" value="1"/>
</dbReference>
<dbReference type="PANTHER" id="PTHR11645:SF49">
    <property type="entry name" value="PYRROLINE-5-CARBOXYLATE REDUCTASE 1"/>
    <property type="match status" value="1"/>
</dbReference>
<dbReference type="PROSITE" id="PS00521">
    <property type="entry name" value="P5CR"/>
    <property type="match status" value="1"/>
</dbReference>
<dbReference type="Pfam" id="PF14748">
    <property type="entry name" value="P5CR_dimer"/>
    <property type="match status" value="1"/>
</dbReference>
<dbReference type="Proteomes" id="UP000581688">
    <property type="component" value="Unassembled WGS sequence"/>
</dbReference>
<comment type="caution">
    <text evidence="15">The sequence shown here is derived from an EMBL/GenBank/DDBJ whole genome shotgun (WGS) entry which is preliminary data.</text>
</comment>
<evidence type="ECO:0000256" key="3">
    <source>
        <dbReference type="ARBA" id="ARBA00022490"/>
    </source>
</evidence>
<evidence type="ECO:0000256" key="4">
    <source>
        <dbReference type="ARBA" id="ARBA00022605"/>
    </source>
</evidence>
<comment type="pathway">
    <text evidence="9 12">Amino-acid biosynthesis; L-proline biosynthesis; L-proline from L-glutamate 5-semialdehyde: step 1/1.</text>
</comment>
<evidence type="ECO:0000256" key="6">
    <source>
        <dbReference type="ARBA" id="ARBA00022857"/>
    </source>
</evidence>
<dbReference type="InterPro" id="IPR053790">
    <property type="entry name" value="P5CR-like_CS"/>
</dbReference>
<dbReference type="Pfam" id="PF03807">
    <property type="entry name" value="F420_oxidored"/>
    <property type="match status" value="1"/>
</dbReference>
<comment type="catalytic activity">
    <reaction evidence="9 12">
        <text>L-proline + NADP(+) = (S)-1-pyrroline-5-carboxylate + NADPH + 2 H(+)</text>
        <dbReference type="Rhea" id="RHEA:14109"/>
        <dbReference type="ChEBI" id="CHEBI:15378"/>
        <dbReference type="ChEBI" id="CHEBI:17388"/>
        <dbReference type="ChEBI" id="CHEBI:57783"/>
        <dbReference type="ChEBI" id="CHEBI:58349"/>
        <dbReference type="ChEBI" id="CHEBI:60039"/>
        <dbReference type="EC" id="1.5.1.2"/>
    </reaction>
</comment>
<evidence type="ECO:0000313" key="16">
    <source>
        <dbReference type="Proteomes" id="UP000581688"/>
    </source>
</evidence>
<sequence>MVNKIAFIGAGSMAEAIITGILNKGVIKPHQVYITNKDNQERLDRLNIIYHVPCMNDKKEVMKEADIVILSVKPKDAQEALHSIRPFVKKEQLIVSVLAGISTEFIEEQLGVEVPVIRAMPNTSAAIGHSATAVAKGKHARKEHLENAISLFQTIGTTTVVEEEDLHAVTGLSGSGPAYIYYLVEAMEDAAQQAGLQKEISKELIVQTLVGAAEMLKTTQETPSALRKKITSPGGTTQAGIETLEKYKYQEALIECIKNAKARSVELGKLFEQTNP</sequence>
<feature type="binding site" evidence="11">
    <location>
        <begin position="8"/>
        <end position="13"/>
    </location>
    <ligand>
        <name>NADP(+)</name>
        <dbReference type="ChEBI" id="CHEBI:58349"/>
    </ligand>
</feature>
<reference evidence="15 16" key="1">
    <citation type="submission" date="2020-08" db="EMBL/GenBank/DDBJ databases">
        <title>Genomic Encyclopedia of Type Strains, Phase IV (KMG-IV): sequencing the most valuable type-strain genomes for metagenomic binning, comparative biology and taxonomic classification.</title>
        <authorList>
            <person name="Goeker M."/>
        </authorList>
    </citation>
    <scope>NUCLEOTIDE SEQUENCE [LARGE SCALE GENOMIC DNA]</scope>
    <source>
        <strain evidence="15 16">DSM 19612</strain>
    </source>
</reference>
<keyword evidence="16" id="KW-1185">Reference proteome</keyword>
<protein>
    <recommendedName>
        <fullName evidence="9 10">Pyrroline-5-carboxylate reductase</fullName>
        <shortName evidence="9">P5C reductase</shortName>
        <shortName evidence="9">P5CR</shortName>
        <ecNumber evidence="9 10">1.5.1.2</ecNumber>
    </recommendedName>
    <alternativeName>
        <fullName evidence="9">PCA reductase</fullName>
    </alternativeName>
</protein>
<dbReference type="GO" id="GO:0005737">
    <property type="term" value="C:cytoplasm"/>
    <property type="evidence" value="ECO:0007669"/>
    <property type="project" value="UniProtKB-SubCell"/>
</dbReference>
<dbReference type="FunFam" id="1.10.3730.10:FF:000001">
    <property type="entry name" value="Pyrroline-5-carboxylate reductase"/>
    <property type="match status" value="1"/>
</dbReference>
<comment type="function">
    <text evidence="8 9">Catalyzes the reduction of 1-pyrroline-5-carboxylate (PCA) to L-proline.</text>
</comment>
<dbReference type="EC" id="1.5.1.2" evidence="9 10"/>
<evidence type="ECO:0000259" key="13">
    <source>
        <dbReference type="Pfam" id="PF03807"/>
    </source>
</evidence>
<feature type="domain" description="Pyrroline-5-carboxylate reductase catalytic N-terminal" evidence="13">
    <location>
        <begin position="4"/>
        <end position="100"/>
    </location>
</feature>
<accession>A0A841Q7P8</accession>
<evidence type="ECO:0000256" key="7">
    <source>
        <dbReference type="ARBA" id="ARBA00023002"/>
    </source>
</evidence>
<dbReference type="AlphaFoldDB" id="A0A841Q7P8"/>
<dbReference type="InterPro" id="IPR000304">
    <property type="entry name" value="Pyrroline-COOH_reductase"/>
</dbReference>
<dbReference type="InterPro" id="IPR036291">
    <property type="entry name" value="NAD(P)-bd_dom_sf"/>
</dbReference>
<dbReference type="SUPFAM" id="SSF48179">
    <property type="entry name" value="6-phosphogluconate dehydrogenase C-terminal domain-like"/>
    <property type="match status" value="1"/>
</dbReference>
<dbReference type="GO" id="GO:0055129">
    <property type="term" value="P:L-proline biosynthetic process"/>
    <property type="evidence" value="ECO:0007669"/>
    <property type="project" value="UniProtKB-UniRule"/>
</dbReference>
<name>A0A841Q7P8_9BACI</name>
<dbReference type="SUPFAM" id="SSF51735">
    <property type="entry name" value="NAD(P)-binding Rossmann-fold domains"/>
    <property type="match status" value="1"/>
</dbReference>
<keyword evidence="5 9" id="KW-0641">Proline biosynthesis</keyword>
<evidence type="ECO:0000256" key="11">
    <source>
        <dbReference type="PIRSR" id="PIRSR000193-1"/>
    </source>
</evidence>
<keyword evidence="3 9" id="KW-0963">Cytoplasm</keyword>
<evidence type="ECO:0000256" key="1">
    <source>
        <dbReference type="ARBA" id="ARBA00004496"/>
    </source>
</evidence>
<dbReference type="NCBIfam" id="NF005813">
    <property type="entry name" value="PRK07679.1"/>
    <property type="match status" value="1"/>
</dbReference>
<evidence type="ECO:0000313" key="15">
    <source>
        <dbReference type="EMBL" id="MBB6454405.1"/>
    </source>
</evidence>
<dbReference type="EMBL" id="JACHGH010000009">
    <property type="protein sequence ID" value="MBB6454405.1"/>
    <property type="molecule type" value="Genomic_DNA"/>
</dbReference>
<evidence type="ECO:0000256" key="2">
    <source>
        <dbReference type="ARBA" id="ARBA00005525"/>
    </source>
</evidence>
<dbReference type="InterPro" id="IPR008927">
    <property type="entry name" value="6-PGluconate_DH-like_C_sf"/>
</dbReference>
<evidence type="ECO:0000256" key="10">
    <source>
        <dbReference type="NCBIfam" id="TIGR00112"/>
    </source>
</evidence>
<dbReference type="HAMAP" id="MF_01925">
    <property type="entry name" value="P5C_reductase"/>
    <property type="match status" value="1"/>
</dbReference>
<gene>
    <name evidence="9" type="primary">proC</name>
    <name evidence="15" type="ORF">HNQ94_002887</name>
</gene>
<keyword evidence="7 9" id="KW-0560">Oxidoreductase</keyword>
<dbReference type="FunFam" id="3.40.50.720:FF:000190">
    <property type="entry name" value="Pyrroline-5-carboxylate reductase"/>
    <property type="match status" value="1"/>
</dbReference>
<dbReference type="InterPro" id="IPR028939">
    <property type="entry name" value="P5C_Rdtase_cat_N"/>
</dbReference>
<dbReference type="Gene3D" id="3.40.50.720">
    <property type="entry name" value="NAD(P)-binding Rossmann-like Domain"/>
    <property type="match status" value="1"/>
</dbReference>
<comment type="similarity">
    <text evidence="2 9 12">Belongs to the pyrroline-5-carboxylate reductase family.</text>
</comment>
<dbReference type="PANTHER" id="PTHR11645">
    <property type="entry name" value="PYRROLINE-5-CARBOXYLATE REDUCTASE"/>
    <property type="match status" value="1"/>
</dbReference>
<evidence type="ECO:0000256" key="8">
    <source>
        <dbReference type="ARBA" id="ARBA00058118"/>
    </source>
</evidence>
<evidence type="ECO:0000259" key="14">
    <source>
        <dbReference type="Pfam" id="PF14748"/>
    </source>
</evidence>
<keyword evidence="6 9" id="KW-0521">NADP</keyword>
<evidence type="ECO:0000256" key="5">
    <source>
        <dbReference type="ARBA" id="ARBA00022650"/>
    </source>
</evidence>
<organism evidence="15 16">
    <name type="scientific">Salirhabdus euzebyi</name>
    <dbReference type="NCBI Taxonomy" id="394506"/>
    <lineage>
        <taxon>Bacteria</taxon>
        <taxon>Bacillati</taxon>
        <taxon>Bacillota</taxon>
        <taxon>Bacilli</taxon>
        <taxon>Bacillales</taxon>
        <taxon>Bacillaceae</taxon>
        <taxon>Salirhabdus</taxon>
    </lineage>
</organism>
<comment type="subcellular location">
    <subcellularLocation>
        <location evidence="1 9">Cytoplasm</location>
    </subcellularLocation>
</comment>
<proteinExistence type="inferred from homology"/>
<evidence type="ECO:0000256" key="9">
    <source>
        <dbReference type="HAMAP-Rule" id="MF_01925"/>
    </source>
</evidence>
<dbReference type="PIRSF" id="PIRSF000193">
    <property type="entry name" value="Pyrrol-5-carb_rd"/>
    <property type="match status" value="1"/>
</dbReference>
<keyword evidence="4 9" id="KW-0028">Amino-acid biosynthesis</keyword>
<evidence type="ECO:0000256" key="12">
    <source>
        <dbReference type="RuleBase" id="RU003903"/>
    </source>
</evidence>